<sequence>MNESVINCWEFKECGREPGGINVSARGICPVTIEHDLNGIHDGKNGGRCCWIFSCGAEELKNFEKKIAGCSKCDFYNSAKASEGLLVFL</sequence>
<reference evidence="1 2" key="1">
    <citation type="submission" date="2017-01" db="EMBL/GenBank/DDBJ databases">
        <title>The cable genome- insights into the physiology and evolution of filamentous bacteria capable of sulfide oxidation via long distance electron transfer.</title>
        <authorList>
            <person name="Schreiber L."/>
            <person name="Bjerg J.T."/>
            <person name="Boggild A."/>
            <person name="Van De Vossenberg J."/>
            <person name="Meysman F."/>
            <person name="Nielsen L.P."/>
            <person name="Schramm A."/>
            <person name="Kjeldsen K.U."/>
        </authorList>
    </citation>
    <scope>NUCLEOTIDE SEQUENCE [LARGE SCALE GENOMIC DNA]</scope>
    <source>
        <strain evidence="1">MCF</strain>
    </source>
</reference>
<evidence type="ECO:0000313" key="2">
    <source>
        <dbReference type="Proteomes" id="UP000287853"/>
    </source>
</evidence>
<dbReference type="InterPro" id="IPR054687">
    <property type="entry name" value="Two-CW_dom"/>
</dbReference>
<dbReference type="Proteomes" id="UP000287853">
    <property type="component" value="Unassembled WGS sequence"/>
</dbReference>
<protein>
    <submittedName>
        <fullName evidence="1">Uncharacterized protein</fullName>
    </submittedName>
</protein>
<dbReference type="NCBIfam" id="NF045718">
    <property type="entry name" value="two_CW_domain"/>
    <property type="match status" value="1"/>
</dbReference>
<accession>A0A444IWF9</accession>
<keyword evidence="2" id="KW-1185">Reference proteome</keyword>
<dbReference type="EMBL" id="MTKO01000081">
    <property type="protein sequence ID" value="RWX45219.1"/>
    <property type="molecule type" value="Genomic_DNA"/>
</dbReference>
<name>A0A444IWF9_9BACT</name>
<comment type="caution">
    <text evidence="1">The sequence shown here is derived from an EMBL/GenBank/DDBJ whole genome shotgun (WGS) entry which is preliminary data.</text>
</comment>
<evidence type="ECO:0000313" key="1">
    <source>
        <dbReference type="EMBL" id="RWX45219.1"/>
    </source>
</evidence>
<gene>
    <name evidence="1" type="ORF">H206_02787</name>
</gene>
<dbReference type="AlphaFoldDB" id="A0A444IWF9"/>
<organism evidence="1 2">
    <name type="scientific">Candidatus Electrothrix aarhusensis</name>
    <dbReference type="NCBI Taxonomy" id="1859131"/>
    <lineage>
        <taxon>Bacteria</taxon>
        <taxon>Pseudomonadati</taxon>
        <taxon>Thermodesulfobacteriota</taxon>
        <taxon>Desulfobulbia</taxon>
        <taxon>Desulfobulbales</taxon>
        <taxon>Desulfobulbaceae</taxon>
        <taxon>Candidatus Electrothrix</taxon>
    </lineage>
</organism>
<proteinExistence type="predicted"/>